<feature type="coiled-coil region" evidence="1">
    <location>
        <begin position="20"/>
        <end position="61"/>
    </location>
</feature>
<evidence type="ECO:0000256" key="1">
    <source>
        <dbReference type="SAM" id="Coils"/>
    </source>
</evidence>
<keyword evidence="1" id="KW-0175">Coiled coil</keyword>
<reference evidence="3" key="2">
    <citation type="submission" date="2022-08" db="UniProtKB">
        <authorList>
            <consortium name="EnsemblMetazoa"/>
        </authorList>
    </citation>
    <scope>IDENTIFICATION</scope>
    <source>
        <strain evidence="3">STECLA/ALBI9_A</strain>
    </source>
</reference>
<feature type="region of interest" description="Disordered" evidence="2">
    <location>
        <begin position="635"/>
        <end position="919"/>
    </location>
</feature>
<feature type="compositionally biased region" description="Polar residues" evidence="2">
    <location>
        <begin position="893"/>
        <end position="909"/>
    </location>
</feature>
<protein>
    <submittedName>
        <fullName evidence="3">Uncharacterized protein</fullName>
    </submittedName>
</protein>
<reference evidence="3 4" key="1">
    <citation type="journal article" date="2017" name="G3 (Bethesda)">
        <title>The Physical Genome Mapping of Anopheles albimanus Corrected Scaffold Misassemblies and Identified Interarm Rearrangements in Genus Anopheles.</title>
        <authorList>
            <person name="Artemov G.N."/>
            <person name="Peery A.N."/>
            <person name="Jiang X."/>
            <person name="Tu Z."/>
            <person name="Stegniy V.N."/>
            <person name="Sharakhova M.V."/>
            <person name="Sharakhov I.V."/>
        </authorList>
    </citation>
    <scope>NUCLEOTIDE SEQUENCE [LARGE SCALE GENOMIC DNA]</scope>
    <source>
        <strain evidence="3 4">ALBI9_A</strain>
    </source>
</reference>
<dbReference type="EnsemblMetazoa" id="AALB008760-RA">
    <property type="protein sequence ID" value="AALB008760-PA"/>
    <property type="gene ID" value="AALB008760"/>
</dbReference>
<feature type="compositionally biased region" description="Polar residues" evidence="2">
    <location>
        <begin position="782"/>
        <end position="798"/>
    </location>
</feature>
<name>A0A182FQE0_ANOAL</name>
<feature type="region of interest" description="Disordered" evidence="2">
    <location>
        <begin position="429"/>
        <end position="455"/>
    </location>
</feature>
<evidence type="ECO:0000256" key="2">
    <source>
        <dbReference type="SAM" id="MobiDB-lite"/>
    </source>
</evidence>
<dbReference type="Proteomes" id="UP000069272">
    <property type="component" value="Chromosome 2R"/>
</dbReference>
<evidence type="ECO:0000313" key="3">
    <source>
        <dbReference type="EnsemblMetazoa" id="AALB008760-PA"/>
    </source>
</evidence>
<sequence length="919" mass="102185">MYTSTTYTDPGRVGDIPVAKSLYRREFDEMENRIRKCERERAELERKFADLMRERAECERATARAMKQRYKRIAEAERQRAERNESILRMLNKVDQQAASLAAKTDRLKMLKFWDIATTLSAWFEPIYRKQTQYEMYLMRTWPSTAQSYHTATPMAAIMAPPPPPPHSATPSILASSSRAPAPKSEFVQYLSDLTHQQTASVHPIPPPTALSNYLVATQKSSYQLNTAGYGLGSKDDYLPTRMTTNRTLTLPDDGAEAPDRTKAKRFEMSNEDFIRYIDTEVLKESAPIPKVNVQAPPSPEAALKQEQKTATAYLEDVTVSEDEQQQREPVADLSEPLDQFSIIVDQAANSDDKPVTAVDRLKEPLPKTASEVEQDTEDHQTPIENFDSSATLGVTSDVVTEYPAMESVIAESPKTDYEAIGATRVDEYDSSAQPHLDENSKSLEDVPGEPEYRPATAVTFCEETLNYPPEQEEHQVYQQQPGYAEDYVSSEGYYNEALPDSTYAVGAESNAYGETTQPHATDQYHNQEQMYDTLPASAESRPIQPPTTAGNPHWGMARQAMRARTFPTVKSKPPSPEMQTEMAETRYESVSATVSEAPNAEQTQSVYSEQMISEEEGSGGVYAPYSEQPVQDTVQATAQDHEAPIAQQYLQEDGQSVAYPEAQYDASQSGDTIQATTGPPYQYQSPEASAYQEGQYSADPASTDQTAYQYQEGIDQSMANQYTANDAVYGDPNQQYQYDAQNAQYYNDQQQQQQQGYEGQYCTEDQQQQQQQQQQYYMEDPNQQQADPGQYEAQQSAEGYPAGQEYYAAPDEQQYQVEPAQQHSAESDTNPPIPADDVAATAQEPSVSQSNTDVVPSQNVEPEATAAAGPVVDKKTEASKPSAGQQPPGAKGTTQVPATDSPIVSSANDESDFDFSTQ</sequence>
<feature type="compositionally biased region" description="Polar residues" evidence="2">
    <location>
        <begin position="844"/>
        <end position="861"/>
    </location>
</feature>
<feature type="compositionally biased region" description="Polar residues" evidence="2">
    <location>
        <begin position="666"/>
        <end position="710"/>
    </location>
</feature>
<feature type="compositionally biased region" description="Polar residues" evidence="2">
    <location>
        <begin position="814"/>
        <end position="831"/>
    </location>
</feature>
<proteinExistence type="predicted"/>
<feature type="region of interest" description="Disordered" evidence="2">
    <location>
        <begin position="364"/>
        <end position="385"/>
    </location>
</feature>
<organism evidence="3 4">
    <name type="scientific">Anopheles albimanus</name>
    <name type="common">New world malaria mosquito</name>
    <dbReference type="NCBI Taxonomy" id="7167"/>
    <lineage>
        <taxon>Eukaryota</taxon>
        <taxon>Metazoa</taxon>
        <taxon>Ecdysozoa</taxon>
        <taxon>Arthropoda</taxon>
        <taxon>Hexapoda</taxon>
        <taxon>Insecta</taxon>
        <taxon>Pterygota</taxon>
        <taxon>Neoptera</taxon>
        <taxon>Endopterygota</taxon>
        <taxon>Diptera</taxon>
        <taxon>Nematocera</taxon>
        <taxon>Culicoidea</taxon>
        <taxon>Culicidae</taxon>
        <taxon>Anophelinae</taxon>
        <taxon>Anopheles</taxon>
    </lineage>
</organism>
<feature type="compositionally biased region" description="Acidic residues" evidence="2">
    <location>
        <begin position="910"/>
        <end position="919"/>
    </location>
</feature>
<dbReference type="STRING" id="7167.A0A182FQE0"/>
<dbReference type="AlphaFoldDB" id="A0A182FQE0"/>
<feature type="region of interest" description="Disordered" evidence="2">
    <location>
        <begin position="566"/>
        <end position="607"/>
    </location>
</feature>
<accession>A0A182FQE0</accession>
<dbReference type="VEuPathDB" id="VectorBase:AALB008760"/>
<feature type="compositionally biased region" description="Low complexity" evidence="2">
    <location>
        <begin position="735"/>
        <end position="776"/>
    </location>
</feature>
<evidence type="ECO:0000313" key="4">
    <source>
        <dbReference type="Proteomes" id="UP000069272"/>
    </source>
</evidence>
<feature type="compositionally biased region" description="Polar residues" evidence="2">
    <location>
        <begin position="589"/>
        <end position="607"/>
    </location>
</feature>
<dbReference type="VEuPathDB" id="VectorBase:AALB20_026028"/>
<feature type="compositionally biased region" description="Basic and acidic residues" evidence="2">
    <location>
        <begin position="436"/>
        <end position="445"/>
    </location>
</feature>
<keyword evidence="4" id="KW-1185">Reference proteome</keyword>